<dbReference type="PROSITE" id="PS51792">
    <property type="entry name" value="YIPPEE"/>
    <property type="match status" value="1"/>
</dbReference>
<keyword evidence="3" id="KW-1185">Reference proteome</keyword>
<sequence>MFQVHMALPPETARMLNALEAFLDAPPLPCDFRCIRCHNHVAFDYNLIQDLYPFSMAKLLFDPDVTGVMHGEYSHPIRGLYVGEHPEGSHVDAVSVYCSSCGSWLGWRIIRQYADHHPVIRQGQFVLACVVDFTFNNFLVFLVINWDIKLEFASFQESDNLEVIDFTFSNFLVFLISSLKIKFKFGSFQESDSLGTVDFTFSNFLVFLVINPSQLSPENYIRKIKFKLGSFQESDSLGIVDYAFGRIRQEE</sequence>
<evidence type="ECO:0000313" key="2">
    <source>
        <dbReference type="EMBL" id="WKA05358.1"/>
    </source>
</evidence>
<organism evidence="2 3">
    <name type="scientific">Vitis vinifera</name>
    <name type="common">Grape</name>
    <dbReference type="NCBI Taxonomy" id="29760"/>
    <lineage>
        <taxon>Eukaryota</taxon>
        <taxon>Viridiplantae</taxon>
        <taxon>Streptophyta</taxon>
        <taxon>Embryophyta</taxon>
        <taxon>Tracheophyta</taxon>
        <taxon>Spermatophyta</taxon>
        <taxon>Magnoliopsida</taxon>
        <taxon>eudicotyledons</taxon>
        <taxon>Gunneridae</taxon>
        <taxon>Pentapetalae</taxon>
        <taxon>rosids</taxon>
        <taxon>Vitales</taxon>
        <taxon>Vitaceae</taxon>
        <taxon>Viteae</taxon>
        <taxon>Vitis</taxon>
    </lineage>
</organism>
<reference evidence="2 3" key="1">
    <citation type="journal article" date="2023" name="Hortic Res">
        <title>The complete reference genome for grapevine (Vitis vinifera L.) genetics and breeding.</title>
        <authorList>
            <person name="Shi X."/>
            <person name="Cao S."/>
            <person name="Wang X."/>
            <person name="Huang S."/>
            <person name="Wang Y."/>
            <person name="Liu Z."/>
            <person name="Liu W."/>
            <person name="Leng X."/>
            <person name="Peng Y."/>
            <person name="Wang N."/>
            <person name="Wang Y."/>
            <person name="Ma Z."/>
            <person name="Xu X."/>
            <person name="Zhang F."/>
            <person name="Xue H."/>
            <person name="Zhong H."/>
            <person name="Wang Y."/>
            <person name="Zhang K."/>
            <person name="Velt A."/>
            <person name="Avia K."/>
            <person name="Holtgrawe D."/>
            <person name="Grimplet J."/>
            <person name="Matus J.T."/>
            <person name="Ware D."/>
            <person name="Wu X."/>
            <person name="Wang H."/>
            <person name="Liu C."/>
            <person name="Fang Y."/>
            <person name="Rustenholz C."/>
            <person name="Cheng Z."/>
            <person name="Xiao H."/>
            <person name="Zhou Y."/>
        </authorList>
    </citation>
    <scope>NUCLEOTIDE SEQUENCE [LARGE SCALE GENOMIC DNA]</scope>
    <source>
        <strain evidence="3">cv. Pinot noir / PN40024</strain>
        <tissue evidence="2">Leaf</tissue>
    </source>
</reference>
<name>A0ABY9DCF5_VITVI</name>
<protein>
    <recommendedName>
        <fullName evidence="1">Yippee domain-containing protein</fullName>
    </recommendedName>
</protein>
<gene>
    <name evidence="2" type="ORF">VitviT2T_023331</name>
</gene>
<accession>A0ABY9DCF5</accession>
<dbReference type="EMBL" id="CP126662">
    <property type="protein sequence ID" value="WKA05358.1"/>
    <property type="molecule type" value="Genomic_DNA"/>
</dbReference>
<dbReference type="InterPro" id="IPR034751">
    <property type="entry name" value="Yippee"/>
</dbReference>
<evidence type="ECO:0000259" key="1">
    <source>
        <dbReference type="PROSITE" id="PS51792"/>
    </source>
</evidence>
<feature type="domain" description="Yippee" evidence="1">
    <location>
        <begin position="30"/>
        <end position="136"/>
    </location>
</feature>
<dbReference type="Proteomes" id="UP001227230">
    <property type="component" value="Chromosome 15"/>
</dbReference>
<evidence type="ECO:0000313" key="3">
    <source>
        <dbReference type="Proteomes" id="UP001227230"/>
    </source>
</evidence>
<proteinExistence type="predicted"/>